<dbReference type="InterPro" id="IPR045886">
    <property type="entry name" value="ThiF/MoeB/HesA"/>
</dbReference>
<evidence type="ECO:0000256" key="1">
    <source>
        <dbReference type="SAM" id="Phobius"/>
    </source>
</evidence>
<accession>A0A2H0VAM5</accession>
<keyword evidence="1" id="KW-0472">Membrane</keyword>
<dbReference type="GO" id="GO:0061503">
    <property type="term" value="F:tRNA threonylcarbamoyladenosine dehydratase"/>
    <property type="evidence" value="ECO:0007669"/>
    <property type="project" value="TreeGrafter"/>
</dbReference>
<organism evidence="3 4">
    <name type="scientific">Candidatus Doudnabacteria bacterium CG10_big_fil_rev_8_21_14_0_10_42_18</name>
    <dbReference type="NCBI Taxonomy" id="1974552"/>
    <lineage>
        <taxon>Bacteria</taxon>
        <taxon>Candidatus Doudnaibacteriota</taxon>
    </lineage>
</organism>
<dbReference type="EMBL" id="PFAK01000044">
    <property type="protein sequence ID" value="PIR96158.1"/>
    <property type="molecule type" value="Genomic_DNA"/>
</dbReference>
<keyword evidence="1" id="KW-0812">Transmembrane</keyword>
<dbReference type="SUPFAM" id="SSF69572">
    <property type="entry name" value="Activating enzymes of the ubiquitin-like proteins"/>
    <property type="match status" value="1"/>
</dbReference>
<evidence type="ECO:0000313" key="3">
    <source>
        <dbReference type="EMBL" id="PIR96158.1"/>
    </source>
</evidence>
<dbReference type="Proteomes" id="UP000230922">
    <property type="component" value="Unassembled WGS sequence"/>
</dbReference>
<protein>
    <recommendedName>
        <fullName evidence="2">THIF-type NAD/FAD binding fold domain-containing protein</fullName>
    </recommendedName>
</protein>
<feature type="domain" description="THIF-type NAD/FAD binding fold" evidence="2">
    <location>
        <begin position="121"/>
        <end position="366"/>
    </location>
</feature>
<dbReference type="PANTHER" id="PTHR43267">
    <property type="entry name" value="TRNA THREONYLCARBAMOYLADENOSINE DEHYDRATASE"/>
    <property type="match status" value="1"/>
</dbReference>
<feature type="transmembrane region" description="Helical" evidence="1">
    <location>
        <begin position="131"/>
        <end position="153"/>
    </location>
</feature>
<evidence type="ECO:0000313" key="4">
    <source>
        <dbReference type="Proteomes" id="UP000230922"/>
    </source>
</evidence>
<dbReference type="CDD" id="cd01483">
    <property type="entry name" value="E1_enzyme_family"/>
    <property type="match status" value="1"/>
</dbReference>
<comment type="caution">
    <text evidence="3">The sequence shown here is derived from an EMBL/GenBank/DDBJ whole genome shotgun (WGS) entry which is preliminary data.</text>
</comment>
<dbReference type="GO" id="GO:0008641">
    <property type="term" value="F:ubiquitin-like modifier activating enzyme activity"/>
    <property type="evidence" value="ECO:0007669"/>
    <property type="project" value="InterPro"/>
</dbReference>
<reference evidence="4" key="1">
    <citation type="submission" date="2017-09" db="EMBL/GenBank/DDBJ databases">
        <title>Depth-based differentiation of microbial function through sediment-hosted aquifers and enrichment of novel symbionts in the deep terrestrial subsurface.</title>
        <authorList>
            <person name="Probst A.J."/>
            <person name="Ladd B."/>
            <person name="Jarett J.K."/>
            <person name="Geller-Mcgrath D.E."/>
            <person name="Sieber C.M.K."/>
            <person name="Emerson J.B."/>
            <person name="Anantharaman K."/>
            <person name="Thomas B.C."/>
            <person name="Malmstrom R."/>
            <person name="Stieglmeier M."/>
            <person name="Klingl A."/>
            <person name="Woyke T."/>
            <person name="Ryan C.M."/>
            <person name="Banfield J.F."/>
        </authorList>
    </citation>
    <scope>NUCLEOTIDE SEQUENCE [LARGE SCALE GENOMIC DNA]</scope>
</reference>
<dbReference type="GO" id="GO:0061504">
    <property type="term" value="P:cyclic threonylcarbamoyladenosine biosynthetic process"/>
    <property type="evidence" value="ECO:0007669"/>
    <property type="project" value="TreeGrafter"/>
</dbReference>
<evidence type="ECO:0000259" key="2">
    <source>
        <dbReference type="Pfam" id="PF00899"/>
    </source>
</evidence>
<dbReference type="Gene3D" id="3.40.50.720">
    <property type="entry name" value="NAD(P)-binding Rossmann-like Domain"/>
    <property type="match status" value="1"/>
</dbReference>
<dbReference type="PANTHER" id="PTHR43267:SF3">
    <property type="entry name" value="THIF PROTEIN"/>
    <property type="match status" value="1"/>
</dbReference>
<sequence length="391" mass="44246">MGNKKQLKFRDNLDRTSYKPLRIDKRKDFLKQIKSLIQNSTRPAIVDTYQEQLEELFFLRNPLFRFGKNYKKGLNKFLKTGIKNQSSNFSGEWFFYPWLDSAVHFLPEKLYLELRTGRNKNLITKEEQEKFYSSLIGIAGLSVGSHVALTLAMTGGCKKIRLADPDIISGSNLNRIRTGLTSIGINKTIAVARQIYEINPYAEIQLFKQGLTDKNLKRFLGRGKTKLDLLIEETDHPYLKLKIRELARPLKIPVIMAADNGDGAIVDIERFDTNPKLPLLHGAVGSLTAENLKKLPPEKLPAVMAKIVGAEHASERMLKSVLEVGKSLYSWPQLGTAATLCGSLLTNLARKILLGQPIKTGRYNINPDLLFFKRGQRQNNKIKKLLKKLGV</sequence>
<dbReference type="InterPro" id="IPR000594">
    <property type="entry name" value="ThiF_NAD_FAD-bd"/>
</dbReference>
<proteinExistence type="predicted"/>
<keyword evidence="1" id="KW-1133">Transmembrane helix</keyword>
<gene>
    <name evidence="3" type="ORF">COT92_02480</name>
</gene>
<dbReference type="InterPro" id="IPR035985">
    <property type="entry name" value="Ubiquitin-activating_enz"/>
</dbReference>
<name>A0A2H0VAM5_9BACT</name>
<dbReference type="Pfam" id="PF00899">
    <property type="entry name" value="ThiF"/>
    <property type="match status" value="1"/>
</dbReference>
<dbReference type="AlphaFoldDB" id="A0A2H0VAM5"/>